<proteinExistence type="predicted"/>
<keyword evidence="2" id="KW-1185">Reference proteome</keyword>
<reference evidence="1" key="1">
    <citation type="submission" date="2022-06" db="EMBL/GenBank/DDBJ databases">
        <title>Phylogenomic reconstructions and comparative analyses of Kickxellomycotina fungi.</title>
        <authorList>
            <person name="Reynolds N.K."/>
            <person name="Stajich J.E."/>
            <person name="Barry K."/>
            <person name="Grigoriev I.V."/>
            <person name="Crous P."/>
            <person name="Smith M.E."/>
        </authorList>
    </citation>
    <scope>NUCLEOTIDE SEQUENCE</scope>
    <source>
        <strain evidence="1">RSA 2271</strain>
    </source>
</reference>
<dbReference type="EMBL" id="JAMZIH010001220">
    <property type="protein sequence ID" value="KAJ1678384.1"/>
    <property type="molecule type" value="Genomic_DNA"/>
</dbReference>
<protein>
    <submittedName>
        <fullName evidence="1">Uncharacterized protein</fullName>
    </submittedName>
</protein>
<accession>A0ACC1HWX0</accession>
<organism evidence="1 2">
    <name type="scientific">Spiromyces aspiralis</name>
    <dbReference type="NCBI Taxonomy" id="68401"/>
    <lineage>
        <taxon>Eukaryota</taxon>
        <taxon>Fungi</taxon>
        <taxon>Fungi incertae sedis</taxon>
        <taxon>Zoopagomycota</taxon>
        <taxon>Kickxellomycotina</taxon>
        <taxon>Kickxellomycetes</taxon>
        <taxon>Kickxellales</taxon>
        <taxon>Kickxellaceae</taxon>
        <taxon>Spiromyces</taxon>
    </lineage>
</organism>
<evidence type="ECO:0000313" key="2">
    <source>
        <dbReference type="Proteomes" id="UP001145114"/>
    </source>
</evidence>
<comment type="caution">
    <text evidence="1">The sequence shown here is derived from an EMBL/GenBank/DDBJ whole genome shotgun (WGS) entry which is preliminary data.</text>
</comment>
<feature type="non-terminal residue" evidence="1">
    <location>
        <position position="1"/>
    </location>
</feature>
<gene>
    <name evidence="1" type="ORF">EV182_004159</name>
</gene>
<name>A0ACC1HWX0_9FUNG</name>
<sequence>ASTTESNVVASERDQDLIRAVTKREREERLRIRKEVDICLARTLYVQAKAEKNVDLMKQALARLKEGLELYKTHLPPGKASEGQPKSNDHYMHEIFDGNDSLVMFNLALVGQALATIVSELPQENQTLQQIDDAIADLEESTGLFQQLADAKNTAKNIMQKFSAPTGDDKQQMKAPQIRFNYDPTMAAQRAAFGKSLLSVLRRKRETQVEFERHRAAQREESQRRREAEREQAELKRQEEERARREEEARLAKIVEERNAQIREEMAAQAAAEAEMAEQLAAAKSAAKHHREPPSNDEEEPQDASDVGETERAPKRRPKRSKRRKPAVVEMGDTSASMYEADAVPVGSGRSESSRHTRKNTSSELAEYDRHGKKYKSKAIISSSDEESSHDDGSGVADATIAEIPAHDTHNDHDDDAESLFD</sequence>
<evidence type="ECO:0000313" key="1">
    <source>
        <dbReference type="EMBL" id="KAJ1678384.1"/>
    </source>
</evidence>
<dbReference type="Proteomes" id="UP001145114">
    <property type="component" value="Unassembled WGS sequence"/>
</dbReference>